<comment type="caution">
    <text evidence="2">The sequence shown here is derived from an EMBL/GenBank/DDBJ whole genome shotgun (WGS) entry which is preliminary data.</text>
</comment>
<dbReference type="PIRSF" id="PIRSF007510">
    <property type="entry name" value="UCP007510"/>
    <property type="match status" value="1"/>
</dbReference>
<name>A0A5S5CBB9_9BACL</name>
<dbReference type="EMBL" id="VNHS01000004">
    <property type="protein sequence ID" value="TYP75640.1"/>
    <property type="molecule type" value="Genomic_DNA"/>
</dbReference>
<dbReference type="Gene3D" id="3.40.50.10360">
    <property type="entry name" value="Hypothetical protein TT1679"/>
    <property type="match status" value="1"/>
</dbReference>
<dbReference type="Pfam" id="PF04260">
    <property type="entry name" value="DUF436"/>
    <property type="match status" value="1"/>
</dbReference>
<accession>A0A5S5CBB9</accession>
<proteinExistence type="inferred from homology"/>
<dbReference type="Proteomes" id="UP000323257">
    <property type="component" value="Unassembled WGS sequence"/>
</dbReference>
<sequence length="210" mass="22048">MSGQEQLAAIEQDVRQAVLELAEAGGLRPGQLLVVGTSTSEVIGQRIGTSGTLATAEAIFRGVEAAREKVGFYPVYQCCEHLNRALVLERTAAERYGLELVSAIPVPKAGGSMAACAYRTLEDAVLAETVQAHAGIDIGDTFIGMHLRQVAVPVRGSVKRIGEAHVTMAYARPKLIGGERAVYSREAAGLAPAASGETVGKRQADNGMCD</sequence>
<dbReference type="InterPro" id="IPR006340">
    <property type="entry name" value="DUF436"/>
</dbReference>
<protein>
    <recommendedName>
        <fullName evidence="1">UPF0340 protein BCM02_104321</fullName>
    </recommendedName>
</protein>
<comment type="similarity">
    <text evidence="1">Belongs to the UPF0340 family.</text>
</comment>
<evidence type="ECO:0000313" key="3">
    <source>
        <dbReference type="Proteomes" id="UP000323257"/>
    </source>
</evidence>
<dbReference type="InterPro" id="IPR028345">
    <property type="entry name" value="Antibiotic_NAT-like"/>
</dbReference>
<dbReference type="AlphaFoldDB" id="A0A5S5CBB9"/>
<dbReference type="RefSeq" id="WP_148929559.1">
    <property type="nucleotide sequence ID" value="NZ_VNHS01000004.1"/>
</dbReference>
<organism evidence="2 3">
    <name type="scientific">Paenibacillus methanolicus</name>
    <dbReference type="NCBI Taxonomy" id="582686"/>
    <lineage>
        <taxon>Bacteria</taxon>
        <taxon>Bacillati</taxon>
        <taxon>Bacillota</taxon>
        <taxon>Bacilli</taxon>
        <taxon>Bacillales</taxon>
        <taxon>Paenibacillaceae</taxon>
        <taxon>Paenibacillus</taxon>
    </lineage>
</organism>
<keyword evidence="3" id="KW-1185">Reference proteome</keyword>
<reference evidence="2 3" key="1">
    <citation type="submission" date="2019-07" db="EMBL/GenBank/DDBJ databases">
        <title>Genomic Encyclopedia of Type Strains, Phase III (KMG-III): the genomes of soil and plant-associated and newly described type strains.</title>
        <authorList>
            <person name="Whitman W."/>
        </authorList>
    </citation>
    <scope>NUCLEOTIDE SEQUENCE [LARGE SCALE GENOMIC DNA]</scope>
    <source>
        <strain evidence="2 3">BL24</strain>
    </source>
</reference>
<dbReference type="HAMAP" id="MF_00800">
    <property type="entry name" value="UPF0340"/>
    <property type="match status" value="1"/>
</dbReference>
<gene>
    <name evidence="2" type="ORF">BCM02_104321</name>
</gene>
<dbReference type="OrthoDB" id="9803187at2"/>
<dbReference type="NCBIfam" id="TIGR01440">
    <property type="entry name" value="TIGR01440 family protein"/>
    <property type="match status" value="1"/>
</dbReference>
<dbReference type="SUPFAM" id="SSF110710">
    <property type="entry name" value="TTHA0583/YokD-like"/>
    <property type="match status" value="1"/>
</dbReference>
<evidence type="ECO:0000313" key="2">
    <source>
        <dbReference type="EMBL" id="TYP75640.1"/>
    </source>
</evidence>
<evidence type="ECO:0000256" key="1">
    <source>
        <dbReference type="HAMAP-Rule" id="MF_00800"/>
    </source>
</evidence>